<gene>
    <name evidence="1" type="ORF">EYF80_026697</name>
</gene>
<proteinExistence type="predicted"/>
<name>A0A4Z2HBS8_9TELE</name>
<sequence length="81" mass="9555">MPARKMRSATKRQMHRCRWMVVRVPCMERQNLNVRMQRTRHTRETASPILVTTWSPKSAMSTAKLLRCLHEHTVCVALEHS</sequence>
<dbReference type="EMBL" id="SRLO01000280">
    <property type="protein sequence ID" value="TNN63081.1"/>
    <property type="molecule type" value="Genomic_DNA"/>
</dbReference>
<protein>
    <submittedName>
        <fullName evidence="1">Uncharacterized protein</fullName>
    </submittedName>
</protein>
<evidence type="ECO:0000313" key="2">
    <source>
        <dbReference type="Proteomes" id="UP000314294"/>
    </source>
</evidence>
<dbReference type="Proteomes" id="UP000314294">
    <property type="component" value="Unassembled WGS sequence"/>
</dbReference>
<reference evidence="1 2" key="1">
    <citation type="submission" date="2019-03" db="EMBL/GenBank/DDBJ databases">
        <title>First draft genome of Liparis tanakae, snailfish: a comprehensive survey of snailfish specific genes.</title>
        <authorList>
            <person name="Kim W."/>
            <person name="Song I."/>
            <person name="Jeong J.-H."/>
            <person name="Kim D."/>
            <person name="Kim S."/>
            <person name="Ryu S."/>
            <person name="Song J.Y."/>
            <person name="Lee S.K."/>
        </authorList>
    </citation>
    <scope>NUCLEOTIDE SEQUENCE [LARGE SCALE GENOMIC DNA]</scope>
    <source>
        <tissue evidence="1">Muscle</tissue>
    </source>
</reference>
<evidence type="ECO:0000313" key="1">
    <source>
        <dbReference type="EMBL" id="TNN63081.1"/>
    </source>
</evidence>
<organism evidence="1 2">
    <name type="scientific">Liparis tanakae</name>
    <name type="common">Tanaka's snailfish</name>
    <dbReference type="NCBI Taxonomy" id="230148"/>
    <lineage>
        <taxon>Eukaryota</taxon>
        <taxon>Metazoa</taxon>
        <taxon>Chordata</taxon>
        <taxon>Craniata</taxon>
        <taxon>Vertebrata</taxon>
        <taxon>Euteleostomi</taxon>
        <taxon>Actinopterygii</taxon>
        <taxon>Neopterygii</taxon>
        <taxon>Teleostei</taxon>
        <taxon>Neoteleostei</taxon>
        <taxon>Acanthomorphata</taxon>
        <taxon>Eupercaria</taxon>
        <taxon>Perciformes</taxon>
        <taxon>Cottioidei</taxon>
        <taxon>Cottales</taxon>
        <taxon>Liparidae</taxon>
        <taxon>Liparis</taxon>
    </lineage>
</organism>
<accession>A0A4Z2HBS8</accession>
<dbReference type="AlphaFoldDB" id="A0A4Z2HBS8"/>
<keyword evidence="2" id="KW-1185">Reference proteome</keyword>
<comment type="caution">
    <text evidence="1">The sequence shown here is derived from an EMBL/GenBank/DDBJ whole genome shotgun (WGS) entry which is preliminary data.</text>
</comment>